<name>A0ABS0L7Q3_9BACT</name>
<proteinExistence type="predicted"/>
<evidence type="ECO:0000313" key="2">
    <source>
        <dbReference type="Proteomes" id="UP000601099"/>
    </source>
</evidence>
<gene>
    <name evidence="1" type="ORF">I5L79_21725</name>
</gene>
<dbReference type="Proteomes" id="UP000601099">
    <property type="component" value="Unassembled WGS sequence"/>
</dbReference>
<keyword evidence="2" id="KW-1185">Reference proteome</keyword>
<accession>A0ABS0L7Q3</accession>
<protein>
    <submittedName>
        <fullName evidence="1">Uncharacterized protein</fullName>
    </submittedName>
</protein>
<sequence length="244" mass="28531">MSEIREILPQGNLYQGRVCDFHPPVAPERYAQEVREGYSRRHMAIKEAAAQGRLIGVNFMHFEYAPNAERAMHTRYAEGVNLYPQYPFLHLFLTLACPWRKLAVLVEEEETPWTPQQIQDEDELLTLNGWRVYRLPGHAARTFQKDVLPDHISYGLENGWQADGEAEEWEKLQPQMRRVTIDGFFKWLRKEHFSQGALKWYRNRDRQLVSSYIARNQFVLTSDEITAGTAHDFEGDHLDFGPVP</sequence>
<dbReference type="RefSeq" id="WP_196957198.1">
    <property type="nucleotide sequence ID" value="NZ_JADWYK010000021.1"/>
</dbReference>
<dbReference type="EMBL" id="JADWYK010000021">
    <property type="protein sequence ID" value="MBG8556180.1"/>
    <property type="molecule type" value="Genomic_DNA"/>
</dbReference>
<organism evidence="1 2">
    <name type="scientific">Hymenobacter guriensis</name>
    <dbReference type="NCBI Taxonomy" id="2793065"/>
    <lineage>
        <taxon>Bacteria</taxon>
        <taxon>Pseudomonadati</taxon>
        <taxon>Bacteroidota</taxon>
        <taxon>Cytophagia</taxon>
        <taxon>Cytophagales</taxon>
        <taxon>Hymenobacteraceae</taxon>
        <taxon>Hymenobacter</taxon>
    </lineage>
</organism>
<comment type="caution">
    <text evidence="1">The sequence shown here is derived from an EMBL/GenBank/DDBJ whole genome shotgun (WGS) entry which is preliminary data.</text>
</comment>
<evidence type="ECO:0000313" key="1">
    <source>
        <dbReference type="EMBL" id="MBG8556180.1"/>
    </source>
</evidence>
<reference evidence="1 2" key="1">
    <citation type="submission" date="2020-11" db="EMBL/GenBank/DDBJ databases">
        <title>Hymenobacter sp.</title>
        <authorList>
            <person name="Kim M.K."/>
        </authorList>
    </citation>
    <scope>NUCLEOTIDE SEQUENCE [LARGE SCALE GENOMIC DNA]</scope>
    <source>
        <strain evidence="1 2">BT594</strain>
    </source>
</reference>